<protein>
    <submittedName>
        <fullName evidence="2">Uncharacterized protein</fullName>
    </submittedName>
</protein>
<sequence length="281" mass="29401">MQNLKKIRLTSLLFFIFLTAVKAQIGINTVSPKATLDVTATADDIQKTDGIIAPKLTGDQLKAKDALYGSAQDGVIIYVTNPLQPNNTTSRTINVLEKGYYNFDASRGTNGEWVRLFHRYSQTLAGGATGSANGGGAVTINSANASNGTATLVSRSFTLTRPGLVSFTFSIPITNVALANGSALNGGISKLLAANMFITGGSLNNYLIVRDGISIANANSGAYTNSGYQVNGSRTLLLGAGTYTVTLNPLVFAQDSGGIRATFGDNGYADTVLDIINFPVP</sequence>
<comment type="caution">
    <text evidence="2">The sequence shown here is derived from an EMBL/GenBank/DDBJ whole genome shotgun (WGS) entry which is preliminary data.</text>
</comment>
<organism evidence="2 3">
    <name type="scientific">Chryseobacterium rhizosphaerae</name>
    <dbReference type="NCBI Taxonomy" id="395937"/>
    <lineage>
        <taxon>Bacteria</taxon>
        <taxon>Pseudomonadati</taxon>
        <taxon>Bacteroidota</taxon>
        <taxon>Flavobacteriia</taxon>
        <taxon>Flavobacteriales</taxon>
        <taxon>Weeksellaceae</taxon>
        <taxon>Chryseobacterium group</taxon>
        <taxon>Chryseobacterium</taxon>
    </lineage>
</organism>
<name>A0AAE3Y7Y2_9FLAO</name>
<dbReference type="Proteomes" id="UP001184861">
    <property type="component" value="Unassembled WGS sequence"/>
</dbReference>
<dbReference type="RefSeq" id="WP_309945030.1">
    <property type="nucleotide sequence ID" value="NZ_JAVDQY010000001.1"/>
</dbReference>
<evidence type="ECO:0000313" key="2">
    <source>
        <dbReference type="EMBL" id="MDR6525585.1"/>
    </source>
</evidence>
<proteinExistence type="predicted"/>
<evidence type="ECO:0000313" key="3">
    <source>
        <dbReference type="Proteomes" id="UP001184861"/>
    </source>
</evidence>
<feature type="signal peptide" evidence="1">
    <location>
        <begin position="1"/>
        <end position="23"/>
    </location>
</feature>
<evidence type="ECO:0000256" key="1">
    <source>
        <dbReference type="SAM" id="SignalP"/>
    </source>
</evidence>
<keyword evidence="1" id="KW-0732">Signal</keyword>
<reference evidence="2" key="1">
    <citation type="submission" date="2023-07" db="EMBL/GenBank/DDBJ databases">
        <title>Sorghum-associated microbial communities from plants grown in Nebraska, USA.</title>
        <authorList>
            <person name="Schachtman D."/>
        </authorList>
    </citation>
    <scope>NUCLEOTIDE SEQUENCE</scope>
    <source>
        <strain evidence="2">DS2360</strain>
    </source>
</reference>
<feature type="chain" id="PRO_5042006019" evidence="1">
    <location>
        <begin position="24"/>
        <end position="281"/>
    </location>
</feature>
<dbReference type="EMBL" id="JAVDQY010000001">
    <property type="protein sequence ID" value="MDR6525585.1"/>
    <property type="molecule type" value="Genomic_DNA"/>
</dbReference>
<dbReference type="AlphaFoldDB" id="A0AAE3Y7Y2"/>
<gene>
    <name evidence="2" type="ORF">J2787_000955</name>
</gene>
<accession>A0AAE3Y7Y2</accession>